<evidence type="ECO:0000313" key="17">
    <source>
        <dbReference type="Proteomes" id="UP000242525"/>
    </source>
</evidence>
<evidence type="ECO:0000256" key="1">
    <source>
        <dbReference type="ARBA" id="ARBA00001947"/>
    </source>
</evidence>
<dbReference type="GO" id="GO:0005576">
    <property type="term" value="C:extracellular region"/>
    <property type="evidence" value="ECO:0007669"/>
    <property type="project" value="UniProtKB-SubCell"/>
</dbReference>
<keyword evidence="17" id="KW-1185">Reference proteome</keyword>
<dbReference type="PROSITE" id="PS52035">
    <property type="entry name" value="PEPTIDASE_M14"/>
    <property type="match status" value="1"/>
</dbReference>
<comment type="cofactor">
    <cofactor evidence="1">
        <name>Zn(2+)</name>
        <dbReference type="ChEBI" id="CHEBI:29105"/>
    </cofactor>
</comment>
<gene>
    <name evidence="15" type="ORF">BN980_GECA20s00142g</name>
    <name evidence="16" type="ORF">DV451_004607</name>
</gene>
<evidence type="ECO:0000256" key="6">
    <source>
        <dbReference type="ARBA" id="ARBA00022729"/>
    </source>
</evidence>
<dbReference type="GO" id="GO:0006508">
    <property type="term" value="P:proteolysis"/>
    <property type="evidence" value="ECO:0007669"/>
    <property type="project" value="InterPro"/>
</dbReference>
<dbReference type="InterPro" id="IPR057246">
    <property type="entry name" value="CARBOXYPEPT_ZN_1"/>
</dbReference>
<dbReference type="Gene3D" id="3.40.630.10">
    <property type="entry name" value="Zn peptidases"/>
    <property type="match status" value="1"/>
</dbReference>
<comment type="caution">
    <text evidence="15">The sequence shown here is derived from an EMBL/GenBank/DDBJ whole genome shotgun (WGS) entry which is preliminary data.</text>
</comment>
<name>A0A0J9XI60_GEOCN</name>
<dbReference type="PANTHER" id="PTHR11705">
    <property type="entry name" value="PROTEASE FAMILY M14 CARBOXYPEPTIDASE A,B"/>
    <property type="match status" value="1"/>
</dbReference>
<dbReference type="InterPro" id="IPR000834">
    <property type="entry name" value="Peptidase_M14"/>
</dbReference>
<dbReference type="OrthoDB" id="3626597at2759"/>
<evidence type="ECO:0000256" key="2">
    <source>
        <dbReference type="ARBA" id="ARBA00004613"/>
    </source>
</evidence>
<evidence type="ECO:0000256" key="5">
    <source>
        <dbReference type="ARBA" id="ARBA00022723"/>
    </source>
</evidence>
<dbReference type="PANTHER" id="PTHR11705:SF147">
    <property type="entry name" value="INACTIVE METALLOCARBOXYPEPTIDASE ECM14"/>
    <property type="match status" value="1"/>
</dbReference>
<evidence type="ECO:0000256" key="11">
    <source>
        <dbReference type="ARBA" id="ARBA00026213"/>
    </source>
</evidence>
<evidence type="ECO:0000256" key="13">
    <source>
        <dbReference type="SAM" id="SignalP"/>
    </source>
</evidence>
<dbReference type="PROSITE" id="PS00132">
    <property type="entry name" value="CARBOXYPEPT_ZN_1"/>
    <property type="match status" value="1"/>
</dbReference>
<keyword evidence="5" id="KW-0479">Metal-binding</keyword>
<reference evidence="16" key="3">
    <citation type="submission" date="2020-01" db="EMBL/GenBank/DDBJ databases">
        <authorList>
            <person name="Perkins V."/>
            <person name="Lessard M.-H."/>
            <person name="Dugat-Bony E."/>
            <person name="Frenette M."/>
            <person name="Labrie S."/>
        </authorList>
    </citation>
    <scope>NUCLEOTIDE SEQUENCE</scope>
    <source>
        <strain evidence="16">LMA-70</strain>
    </source>
</reference>
<dbReference type="GO" id="GO:0008270">
    <property type="term" value="F:zinc ion binding"/>
    <property type="evidence" value="ECO:0007669"/>
    <property type="project" value="InterPro"/>
</dbReference>
<evidence type="ECO:0000256" key="3">
    <source>
        <dbReference type="ARBA" id="ARBA00005988"/>
    </source>
</evidence>
<feature type="chain" id="PRO_5044544399" description="Inactive metallocarboxypeptidase ECM14" evidence="13">
    <location>
        <begin position="26"/>
        <end position="492"/>
    </location>
</feature>
<accession>A0A0J9XI60</accession>
<dbReference type="EMBL" id="CCBN010000020">
    <property type="protein sequence ID" value="CDO57259.1"/>
    <property type="molecule type" value="Genomic_DNA"/>
</dbReference>
<feature type="domain" description="Peptidase M14" evidence="14">
    <location>
        <begin position="183"/>
        <end position="488"/>
    </location>
</feature>
<proteinExistence type="inferred from homology"/>
<evidence type="ECO:0000313" key="15">
    <source>
        <dbReference type="EMBL" id="CDO57259.1"/>
    </source>
</evidence>
<dbReference type="PRINTS" id="PR00765">
    <property type="entry name" value="CRBOXYPTASEA"/>
</dbReference>
<keyword evidence="15" id="KW-0482">Metalloprotease</keyword>
<keyword evidence="7" id="KW-0862">Zinc</keyword>
<evidence type="ECO:0000256" key="10">
    <source>
        <dbReference type="ARBA" id="ARBA00026187"/>
    </source>
</evidence>
<evidence type="ECO:0000256" key="4">
    <source>
        <dbReference type="ARBA" id="ARBA00022525"/>
    </source>
</evidence>
<protein>
    <recommendedName>
        <fullName evidence="10">Inactive metallocarboxypeptidase ECM14</fullName>
    </recommendedName>
    <alternativeName>
        <fullName evidence="11">Inactive metallocarboxypeptidase ecm14</fullName>
    </alternativeName>
</protein>
<organism evidence="15 17">
    <name type="scientific">Geotrichum candidum</name>
    <name type="common">Oospora lactis</name>
    <name type="synonym">Dipodascus geotrichum</name>
    <dbReference type="NCBI Taxonomy" id="1173061"/>
    <lineage>
        <taxon>Eukaryota</taxon>
        <taxon>Fungi</taxon>
        <taxon>Dikarya</taxon>
        <taxon>Ascomycota</taxon>
        <taxon>Saccharomycotina</taxon>
        <taxon>Dipodascomycetes</taxon>
        <taxon>Dipodascales</taxon>
        <taxon>Dipodascaceae</taxon>
        <taxon>Geotrichum</taxon>
    </lineage>
</organism>
<sequence>MFLARQRLLATLLGALTFLALLVCAEPSFGNFPAAESLPKKIYDTIARSFGSSGSSNNQQVLDGGAAHEEFSTMDWSQYEDDMVLTFNFTSPREKKAFMRAAEVLVLDVWKVSKASADVRISRSRYRDFLRILPKSLRKSTSHSVMIEDLQHAVISTFPMGNKEMQITKESDIHTTAEMFFKDYRDLDTIYDWLDLLAATYPSYISLEVIGQTAEGRDLKAIHIHSRNSVDEKKTVVVTSGLHAREWISVSSALYAVFQLVTNNDKNQEGSLLDQLDFLFVPVMNPDGYTYSWEHDRLWRKNRQDTGFSLCRGIDLDHSFNFHWQASTGTPCSESYAGSRAHEALEVHHFSRYINKTKTEGHKYYGYLDWHSYSQSILYPYAYSCDAEPRDEENLLELAYGLAKTIRWTSGKHFEVIPACQDRDGFYSPDVEGSGGSALDFMYNIHAIWAFQIKLRDTGNYGFLMPKKYILPVAKEMYNSFKYFSDFILNPE</sequence>
<evidence type="ECO:0000256" key="12">
    <source>
        <dbReference type="PROSITE-ProRule" id="PRU01379"/>
    </source>
</evidence>
<dbReference type="SUPFAM" id="SSF53187">
    <property type="entry name" value="Zn-dependent exopeptidases"/>
    <property type="match status" value="1"/>
</dbReference>
<dbReference type="GO" id="GO:0004181">
    <property type="term" value="F:metallocarboxypeptidase activity"/>
    <property type="evidence" value="ECO:0007669"/>
    <property type="project" value="InterPro"/>
</dbReference>
<keyword evidence="15" id="KW-0378">Hydrolase</keyword>
<keyword evidence="6 13" id="KW-0732">Signal</keyword>
<evidence type="ECO:0000256" key="8">
    <source>
        <dbReference type="ARBA" id="ARBA00023157"/>
    </source>
</evidence>
<reference evidence="16" key="2">
    <citation type="journal article" date="2020" name="Front. Microbiol.">
        <title>Phenotypic and Genetic Characterization of the Cheese Ripening Yeast Geotrichum candidum.</title>
        <authorList>
            <person name="Perkins V."/>
            <person name="Vignola S."/>
            <person name="Lessard M.H."/>
            <person name="Plante P.L."/>
            <person name="Corbeil J."/>
            <person name="Dugat-Bony E."/>
            <person name="Frenette M."/>
            <person name="Labrie S."/>
        </authorList>
    </citation>
    <scope>NUCLEOTIDE SEQUENCE</scope>
    <source>
        <strain evidence="16">LMA-70</strain>
    </source>
</reference>
<dbReference type="Proteomes" id="UP000242525">
    <property type="component" value="Unassembled WGS sequence"/>
</dbReference>
<dbReference type="Pfam" id="PF00246">
    <property type="entry name" value="Peptidase_M14"/>
    <property type="match status" value="1"/>
</dbReference>
<keyword evidence="8" id="KW-1015">Disulfide bond</keyword>
<dbReference type="AlphaFoldDB" id="A0A0J9XI60"/>
<dbReference type="EMBL" id="QQZK01000140">
    <property type="protein sequence ID" value="KAF5095615.1"/>
    <property type="molecule type" value="Genomic_DNA"/>
</dbReference>
<dbReference type="STRING" id="1173061.A0A0J9XI60"/>
<comment type="caution">
    <text evidence="12">Lacks conserved residue(s) required for the propagation of feature annotation.</text>
</comment>
<keyword evidence="4" id="KW-0964">Secreted</keyword>
<dbReference type="Proteomes" id="UP000750522">
    <property type="component" value="Unassembled WGS sequence"/>
</dbReference>
<keyword evidence="15" id="KW-0121">Carboxypeptidase</keyword>
<evidence type="ECO:0000256" key="9">
    <source>
        <dbReference type="ARBA" id="ARBA00025210"/>
    </source>
</evidence>
<reference evidence="15 17" key="1">
    <citation type="submission" date="2014-03" db="EMBL/GenBank/DDBJ databases">
        <authorList>
            <person name="Casaregola S."/>
        </authorList>
    </citation>
    <scope>NUCLEOTIDE SEQUENCE [LARGE SCALE GENOMIC DNA]</scope>
    <source>
        <strain evidence="15 17">CLIB 918</strain>
    </source>
</reference>
<dbReference type="CDD" id="cd03860">
    <property type="entry name" value="M14_CP_A-B_like"/>
    <property type="match status" value="1"/>
</dbReference>
<evidence type="ECO:0000313" key="16">
    <source>
        <dbReference type="EMBL" id="KAF5095615.1"/>
    </source>
</evidence>
<comment type="similarity">
    <text evidence="3 12">Belongs to the peptidase M14 family.</text>
</comment>
<comment type="subcellular location">
    <subcellularLocation>
        <location evidence="2">Secreted</location>
    </subcellularLocation>
</comment>
<keyword evidence="15" id="KW-0645">Protease</keyword>
<dbReference type="SMART" id="SM00631">
    <property type="entry name" value="Zn_pept"/>
    <property type="match status" value="1"/>
</dbReference>
<dbReference type="FunFam" id="3.40.630.10:FF:000060">
    <property type="entry name" value="Putative metallocarboxypeptidase ecm14"/>
    <property type="match status" value="1"/>
</dbReference>
<feature type="signal peptide" evidence="13">
    <location>
        <begin position="1"/>
        <end position="25"/>
    </location>
</feature>
<evidence type="ECO:0000256" key="7">
    <source>
        <dbReference type="ARBA" id="ARBA00022833"/>
    </source>
</evidence>
<comment type="function">
    <text evidence="9">Inactive carboxypeptidase that may play a role in cell wall organization and biogenesis.</text>
</comment>
<evidence type="ECO:0000259" key="14">
    <source>
        <dbReference type="PROSITE" id="PS52035"/>
    </source>
</evidence>